<dbReference type="SMART" id="SM00409">
    <property type="entry name" value="IG"/>
    <property type="match status" value="1"/>
</dbReference>
<keyword evidence="8" id="KW-0524">Neurogenesis</keyword>
<sequence length="837" mass="91971">MGNMDASLPGLILLTAVFLNVGTADSAWSNPVPRKTVPYSELKDVTKRFSKAGVSHYLTLTLGEAERVLYVGAREAVFALATGTMELKAAISWEAPAEKKLECVQKGKNNQTDCFNYIRFLQNYNGSHLYTCGTFAFQPKCAYIELSSFSLNRLAFEDGKGKCPYDPAKGHTGLIVDGELYSATLNNFLGTEPVILRNLGPHYSMKTEYLASWLNEPHFVGSAYVQESGGSGDDDKIYFFFSERAVEYDCYAEQVVARVARVCKGDMGGARTLQKKWTTFLKARLVCSLPEQQLYFNRLQAIYTLAGADWRDTTFFGLFQARWGDVDVSAICQYLIEDVRKAFEGPYKEYQEQAQKWGTYSDQVPSPRPGACITDWHRHNGIASSLQLPDNTLNFAKKHPLMDEPVLPHRTQPLLLKKNANFTRLVVDQVRALDGDFYTMLFIGTGDGWLHKALILPSRVHLVEELQVFELLQPIESLVLARQKKLLFAGSHSQVVRLPLADCSKYRSCADCVLARDPYCAWSCNASRCLRADSPDGSLLVQDVVNSDLALCTPLRANTAVKVAPKNVTVAAGTDLVLPCRLTSNLARARWTFNGRDLATEQGSVLYDTRLQALVILGAGLQHGGAYRCFAEEQGARLAAEGYTVAVVDGPTTTLEARAPLESLGLVWMVVVALGAGCLALLLVVVSLRRRLREELEKGSPAVESTLVYPIELPKEPPSPTFVPSATSDSDEKLWDPASYYYSDGSLKIVPGHAVCQAGLATPSPPANGIPGQPLQSPPSPSRGHLAAVRGSSSNGYIRLQLGSEERPGYGDLAEELRRKLQQRQALPDSNPEESSV</sequence>
<dbReference type="Gene3D" id="2.60.40.10">
    <property type="entry name" value="Immunoglobulins"/>
    <property type="match status" value="1"/>
</dbReference>
<evidence type="ECO:0000256" key="6">
    <source>
        <dbReference type="ARBA" id="ARBA00022729"/>
    </source>
</evidence>
<dbReference type="CDD" id="cd11258">
    <property type="entry name" value="Sema_4C"/>
    <property type="match status" value="1"/>
</dbReference>
<dbReference type="InterPro" id="IPR002165">
    <property type="entry name" value="Plexin_repeat"/>
</dbReference>
<dbReference type="PROSITE" id="PS51004">
    <property type="entry name" value="SEMA"/>
    <property type="match status" value="1"/>
</dbReference>
<evidence type="ECO:0000259" key="19">
    <source>
        <dbReference type="PROSITE" id="PS51004"/>
    </source>
</evidence>
<accession>A0A8C8RI67</accession>
<evidence type="ECO:0000256" key="7">
    <source>
        <dbReference type="ARBA" id="ARBA00022782"/>
    </source>
</evidence>
<evidence type="ECO:0000256" key="2">
    <source>
        <dbReference type="ARBA" id="ARBA00009492"/>
    </source>
</evidence>
<evidence type="ECO:0000256" key="14">
    <source>
        <dbReference type="PROSITE-ProRule" id="PRU00352"/>
    </source>
</evidence>
<keyword evidence="6 17" id="KW-0732">Signal</keyword>
<organism evidence="20 21">
    <name type="scientific">Pelusios castaneus</name>
    <name type="common">West African mud turtle</name>
    <dbReference type="NCBI Taxonomy" id="367368"/>
    <lineage>
        <taxon>Eukaryota</taxon>
        <taxon>Metazoa</taxon>
        <taxon>Chordata</taxon>
        <taxon>Craniata</taxon>
        <taxon>Vertebrata</taxon>
        <taxon>Euteleostomi</taxon>
        <taxon>Archelosauria</taxon>
        <taxon>Testudinata</taxon>
        <taxon>Testudines</taxon>
        <taxon>Pleurodira</taxon>
        <taxon>Pelomedusidae</taxon>
        <taxon>Pelusios</taxon>
    </lineage>
</organism>
<keyword evidence="4" id="KW-0597">Phosphoprotein</keyword>
<dbReference type="SUPFAM" id="SSF48726">
    <property type="entry name" value="Immunoglobulin"/>
    <property type="match status" value="1"/>
</dbReference>
<dbReference type="GO" id="GO:0030672">
    <property type="term" value="C:synaptic vesicle membrane"/>
    <property type="evidence" value="ECO:0007669"/>
    <property type="project" value="TreeGrafter"/>
</dbReference>
<evidence type="ECO:0000256" key="15">
    <source>
        <dbReference type="SAM" id="MobiDB-lite"/>
    </source>
</evidence>
<keyword evidence="3" id="KW-0217">Developmental protein</keyword>
<evidence type="ECO:0000256" key="13">
    <source>
        <dbReference type="ARBA" id="ARBA00023319"/>
    </source>
</evidence>
<dbReference type="InterPro" id="IPR027231">
    <property type="entry name" value="Semaphorin"/>
</dbReference>
<comment type="caution">
    <text evidence="14">Lacks conserved residue(s) required for the propagation of feature annotation.</text>
</comment>
<dbReference type="PROSITE" id="PS50835">
    <property type="entry name" value="IG_LIKE"/>
    <property type="match status" value="1"/>
</dbReference>
<dbReference type="SMART" id="SM00423">
    <property type="entry name" value="PSI"/>
    <property type="match status" value="1"/>
</dbReference>
<dbReference type="InterPro" id="IPR036179">
    <property type="entry name" value="Ig-like_dom_sf"/>
</dbReference>
<dbReference type="SUPFAM" id="SSF101912">
    <property type="entry name" value="Sema domain"/>
    <property type="match status" value="1"/>
</dbReference>
<dbReference type="Pfam" id="PF01437">
    <property type="entry name" value="PSI"/>
    <property type="match status" value="1"/>
</dbReference>
<name>A0A8C8RI67_9SAUR</name>
<dbReference type="InterPro" id="IPR003599">
    <property type="entry name" value="Ig_sub"/>
</dbReference>
<keyword evidence="13" id="KW-0393">Immunoglobulin domain</keyword>
<dbReference type="SMART" id="SM00630">
    <property type="entry name" value="Sema"/>
    <property type="match status" value="1"/>
</dbReference>
<dbReference type="InterPro" id="IPR036352">
    <property type="entry name" value="Semap_dom_sf"/>
</dbReference>
<dbReference type="PANTHER" id="PTHR11036:SF16">
    <property type="entry name" value="SEMAPHORIN-4C"/>
    <property type="match status" value="1"/>
</dbReference>
<evidence type="ECO:0000256" key="1">
    <source>
        <dbReference type="ARBA" id="ARBA00004479"/>
    </source>
</evidence>
<dbReference type="Pfam" id="PF01403">
    <property type="entry name" value="Sema"/>
    <property type="match status" value="1"/>
</dbReference>
<dbReference type="InterPro" id="IPR015943">
    <property type="entry name" value="WD40/YVTN_repeat-like_dom_sf"/>
</dbReference>
<dbReference type="AlphaFoldDB" id="A0A8C8RI67"/>
<dbReference type="SUPFAM" id="SSF103575">
    <property type="entry name" value="Plexin repeat"/>
    <property type="match status" value="1"/>
</dbReference>
<keyword evidence="12" id="KW-0325">Glycoprotein</keyword>
<reference evidence="20" key="2">
    <citation type="submission" date="2025-09" db="UniProtKB">
        <authorList>
            <consortium name="Ensembl"/>
        </authorList>
    </citation>
    <scope>IDENTIFICATION</scope>
</reference>
<evidence type="ECO:0000256" key="5">
    <source>
        <dbReference type="ARBA" id="ARBA00022692"/>
    </source>
</evidence>
<dbReference type="GO" id="GO:0030215">
    <property type="term" value="F:semaphorin receptor binding"/>
    <property type="evidence" value="ECO:0007669"/>
    <property type="project" value="InterPro"/>
</dbReference>
<reference evidence="20" key="1">
    <citation type="submission" date="2025-08" db="UniProtKB">
        <authorList>
            <consortium name="Ensembl"/>
        </authorList>
    </citation>
    <scope>IDENTIFICATION</scope>
</reference>
<evidence type="ECO:0000256" key="17">
    <source>
        <dbReference type="SAM" id="SignalP"/>
    </source>
</evidence>
<dbReference type="Proteomes" id="UP000694393">
    <property type="component" value="Unplaced"/>
</dbReference>
<keyword evidence="21" id="KW-1185">Reference proteome</keyword>
<evidence type="ECO:0000256" key="3">
    <source>
        <dbReference type="ARBA" id="ARBA00022473"/>
    </source>
</evidence>
<dbReference type="GO" id="GO:0001755">
    <property type="term" value="P:neural crest cell migration"/>
    <property type="evidence" value="ECO:0007669"/>
    <property type="project" value="TreeGrafter"/>
</dbReference>
<dbReference type="FunFam" id="2.60.40.10:FF:001170">
    <property type="entry name" value="Sema domain, immunoglobulin domain (Ig), short basic domain, secreted, (Semaphorin) 3F"/>
    <property type="match status" value="1"/>
</dbReference>
<evidence type="ECO:0000256" key="4">
    <source>
        <dbReference type="ARBA" id="ARBA00022553"/>
    </source>
</evidence>
<dbReference type="GO" id="GO:0071526">
    <property type="term" value="P:semaphorin-plexin signaling pathway"/>
    <property type="evidence" value="ECO:0007669"/>
    <property type="project" value="TreeGrafter"/>
</dbReference>
<dbReference type="InterPro" id="IPR001627">
    <property type="entry name" value="Semap_dom"/>
</dbReference>
<feature type="signal peptide" evidence="17">
    <location>
        <begin position="1"/>
        <end position="29"/>
    </location>
</feature>
<keyword evidence="7" id="KW-0221">Differentiation</keyword>
<evidence type="ECO:0000256" key="16">
    <source>
        <dbReference type="SAM" id="Phobius"/>
    </source>
</evidence>
<dbReference type="FunFam" id="2.130.10.10:FF:000033">
    <property type="entry name" value="Semaphorin 4B"/>
    <property type="match status" value="1"/>
</dbReference>
<dbReference type="Ensembl" id="ENSPCET00000005588.1">
    <property type="protein sequence ID" value="ENSPCEP00000005398.1"/>
    <property type="gene ID" value="ENSPCEG00000004394.1"/>
</dbReference>
<dbReference type="GO" id="GO:0045499">
    <property type="term" value="F:chemorepellent activity"/>
    <property type="evidence" value="ECO:0007669"/>
    <property type="project" value="TreeGrafter"/>
</dbReference>
<dbReference type="GO" id="GO:0007411">
    <property type="term" value="P:axon guidance"/>
    <property type="evidence" value="ECO:0007669"/>
    <property type="project" value="TreeGrafter"/>
</dbReference>
<dbReference type="InterPro" id="IPR016201">
    <property type="entry name" value="PSI"/>
</dbReference>
<dbReference type="Gene3D" id="3.30.1680.10">
    <property type="entry name" value="ligand-binding face of the semaphorins, domain 2"/>
    <property type="match status" value="1"/>
</dbReference>
<feature type="domain" description="Ig-like" evidence="18">
    <location>
        <begin position="554"/>
        <end position="646"/>
    </location>
</feature>
<dbReference type="InterPro" id="IPR007110">
    <property type="entry name" value="Ig-like_dom"/>
</dbReference>
<feature type="domain" description="Sema" evidence="19">
    <location>
        <begin position="34"/>
        <end position="500"/>
    </location>
</feature>
<evidence type="ECO:0000256" key="11">
    <source>
        <dbReference type="ARBA" id="ARBA00023157"/>
    </source>
</evidence>
<protein>
    <submittedName>
        <fullName evidence="20">Semaphorin 4C</fullName>
    </submittedName>
</protein>
<keyword evidence="10 16" id="KW-0472">Membrane</keyword>
<evidence type="ECO:0000256" key="12">
    <source>
        <dbReference type="ARBA" id="ARBA00023180"/>
    </source>
</evidence>
<keyword evidence="9 16" id="KW-1133">Transmembrane helix</keyword>
<feature type="transmembrane region" description="Helical" evidence="16">
    <location>
        <begin position="666"/>
        <end position="688"/>
    </location>
</feature>
<proteinExistence type="inferred from homology"/>
<keyword evidence="11" id="KW-1015">Disulfide bond</keyword>
<evidence type="ECO:0000313" key="21">
    <source>
        <dbReference type="Proteomes" id="UP000694393"/>
    </source>
</evidence>
<dbReference type="GO" id="GO:0005886">
    <property type="term" value="C:plasma membrane"/>
    <property type="evidence" value="ECO:0007669"/>
    <property type="project" value="TreeGrafter"/>
</dbReference>
<dbReference type="PANTHER" id="PTHR11036">
    <property type="entry name" value="SEMAPHORIN"/>
    <property type="match status" value="1"/>
</dbReference>
<evidence type="ECO:0000256" key="10">
    <source>
        <dbReference type="ARBA" id="ARBA00023136"/>
    </source>
</evidence>
<evidence type="ECO:0000259" key="18">
    <source>
        <dbReference type="PROSITE" id="PS50835"/>
    </source>
</evidence>
<dbReference type="InterPro" id="IPR013783">
    <property type="entry name" value="Ig-like_fold"/>
</dbReference>
<feature type="region of interest" description="Disordered" evidence="15">
    <location>
        <begin position="760"/>
        <end position="790"/>
    </location>
</feature>
<dbReference type="Gene3D" id="2.130.10.10">
    <property type="entry name" value="YVTN repeat-like/Quinoprotein amine dehydrogenase"/>
    <property type="match status" value="1"/>
</dbReference>
<evidence type="ECO:0000256" key="8">
    <source>
        <dbReference type="ARBA" id="ARBA00022902"/>
    </source>
</evidence>
<comment type="subcellular location">
    <subcellularLocation>
        <location evidence="1">Membrane</location>
        <topology evidence="1">Single-pass type I membrane protein</topology>
    </subcellularLocation>
</comment>
<comment type="similarity">
    <text evidence="2">Belongs to the semaphorin family.</text>
</comment>
<feature type="chain" id="PRO_5034208094" evidence="17">
    <location>
        <begin position="30"/>
        <end position="837"/>
    </location>
</feature>
<evidence type="ECO:0000256" key="9">
    <source>
        <dbReference type="ARBA" id="ARBA00022989"/>
    </source>
</evidence>
<dbReference type="GO" id="GO:0030335">
    <property type="term" value="P:positive regulation of cell migration"/>
    <property type="evidence" value="ECO:0007669"/>
    <property type="project" value="TreeGrafter"/>
</dbReference>
<evidence type="ECO:0000313" key="20">
    <source>
        <dbReference type="Ensembl" id="ENSPCEP00000005398.1"/>
    </source>
</evidence>
<keyword evidence="5 16" id="KW-0812">Transmembrane</keyword>